<proteinExistence type="predicted"/>
<evidence type="ECO:0000313" key="2">
    <source>
        <dbReference type="EMBL" id="VDO55971.1"/>
    </source>
</evidence>
<dbReference type="STRING" id="42155.A0A0R3RCT0"/>
<reference evidence="4" key="1">
    <citation type="submission" date="2017-02" db="UniProtKB">
        <authorList>
            <consortium name="WormBaseParasite"/>
        </authorList>
    </citation>
    <scope>IDENTIFICATION</scope>
</reference>
<evidence type="ECO:0000313" key="3">
    <source>
        <dbReference type="Proteomes" id="UP000280834"/>
    </source>
</evidence>
<dbReference type="AlphaFoldDB" id="A0A0R3RCT0"/>
<feature type="region of interest" description="Disordered" evidence="1">
    <location>
        <begin position="1"/>
        <end position="30"/>
    </location>
</feature>
<keyword evidence="3" id="KW-1185">Reference proteome</keyword>
<organism evidence="4">
    <name type="scientific">Brugia timori</name>
    <dbReference type="NCBI Taxonomy" id="42155"/>
    <lineage>
        <taxon>Eukaryota</taxon>
        <taxon>Metazoa</taxon>
        <taxon>Ecdysozoa</taxon>
        <taxon>Nematoda</taxon>
        <taxon>Chromadorea</taxon>
        <taxon>Rhabditida</taxon>
        <taxon>Spirurina</taxon>
        <taxon>Spiruromorpha</taxon>
        <taxon>Filarioidea</taxon>
        <taxon>Onchocercidae</taxon>
        <taxon>Brugia</taxon>
    </lineage>
</organism>
<name>A0A0R3RCT0_9BILA</name>
<evidence type="ECO:0000256" key="1">
    <source>
        <dbReference type="SAM" id="MobiDB-lite"/>
    </source>
</evidence>
<gene>
    <name evidence="2" type="ORF">BTMF_LOCUS15815</name>
</gene>
<protein>
    <submittedName>
        <fullName evidence="4">Biogenesis of lysosome-related organelles complex 1 subunit 1</fullName>
    </submittedName>
</protein>
<dbReference type="WBParaSite" id="BTMF_0001785201-mRNA-1">
    <property type="protein sequence ID" value="BTMF_0001785201-mRNA-1"/>
    <property type="gene ID" value="BTMF_0001785201"/>
</dbReference>
<evidence type="ECO:0000313" key="4">
    <source>
        <dbReference type="WBParaSite" id="BTMF_0001785201-mRNA-1"/>
    </source>
</evidence>
<sequence>MEKMREGLQRRARRMQENLQQSVGLSEKKDELQSVSHVEQRNQKIILAVKNTRQNLQNCIRSVNREEAIDKRKSMGSLLQRRLDEFGLWQQLLTDAKELENVYPRSQPSVLADTLKLYGDAMGVILEERVLTDQLIEKRFLQDID</sequence>
<dbReference type="EMBL" id="UZAG01023188">
    <property type="protein sequence ID" value="VDO55971.1"/>
    <property type="molecule type" value="Genomic_DNA"/>
</dbReference>
<accession>A0A0R3RCT0</accession>
<dbReference type="Proteomes" id="UP000280834">
    <property type="component" value="Unassembled WGS sequence"/>
</dbReference>
<reference evidence="2 3" key="2">
    <citation type="submission" date="2018-11" db="EMBL/GenBank/DDBJ databases">
        <authorList>
            <consortium name="Pathogen Informatics"/>
        </authorList>
    </citation>
    <scope>NUCLEOTIDE SEQUENCE [LARGE SCALE GENOMIC DNA]</scope>
</reference>